<organism evidence="2 3">
    <name type="scientific">Micromonas commoda (strain RCC299 / NOUM17 / CCMP2709)</name>
    <name type="common">Picoplanktonic green alga</name>
    <dbReference type="NCBI Taxonomy" id="296587"/>
    <lineage>
        <taxon>Eukaryota</taxon>
        <taxon>Viridiplantae</taxon>
        <taxon>Chlorophyta</taxon>
        <taxon>Mamiellophyceae</taxon>
        <taxon>Mamiellales</taxon>
        <taxon>Mamiellaceae</taxon>
        <taxon>Micromonas</taxon>
    </lineage>
</organism>
<gene>
    <name evidence="2" type="ORF">MICPUN_57946</name>
</gene>
<reference evidence="2 3" key="1">
    <citation type="journal article" date="2009" name="Science">
        <title>Green evolution and dynamic adaptations revealed by genomes of the marine picoeukaryotes Micromonas.</title>
        <authorList>
            <person name="Worden A.Z."/>
            <person name="Lee J.H."/>
            <person name="Mock T."/>
            <person name="Rouze P."/>
            <person name="Simmons M.P."/>
            <person name="Aerts A.L."/>
            <person name="Allen A.E."/>
            <person name="Cuvelier M.L."/>
            <person name="Derelle E."/>
            <person name="Everett M.V."/>
            <person name="Foulon E."/>
            <person name="Grimwood J."/>
            <person name="Gundlach H."/>
            <person name="Henrissat B."/>
            <person name="Napoli C."/>
            <person name="McDonald S.M."/>
            <person name="Parker M.S."/>
            <person name="Rombauts S."/>
            <person name="Salamov A."/>
            <person name="Von Dassow P."/>
            <person name="Badger J.H."/>
            <person name="Coutinho P.M."/>
            <person name="Demir E."/>
            <person name="Dubchak I."/>
            <person name="Gentemann C."/>
            <person name="Eikrem W."/>
            <person name="Gready J.E."/>
            <person name="John U."/>
            <person name="Lanier W."/>
            <person name="Lindquist E.A."/>
            <person name="Lucas S."/>
            <person name="Mayer K.F."/>
            <person name="Moreau H."/>
            <person name="Not F."/>
            <person name="Otillar R."/>
            <person name="Panaud O."/>
            <person name="Pangilinan J."/>
            <person name="Paulsen I."/>
            <person name="Piegu B."/>
            <person name="Poliakov A."/>
            <person name="Robbens S."/>
            <person name="Schmutz J."/>
            <person name="Toulza E."/>
            <person name="Wyss T."/>
            <person name="Zelensky A."/>
            <person name="Zhou K."/>
            <person name="Armbrust E.V."/>
            <person name="Bhattacharya D."/>
            <person name="Goodenough U.W."/>
            <person name="Van de Peer Y."/>
            <person name="Grigoriev I.V."/>
        </authorList>
    </citation>
    <scope>NUCLEOTIDE SEQUENCE [LARGE SCALE GENOMIC DNA]</scope>
    <source>
        <strain evidence="3">RCC299 / NOUM17</strain>
    </source>
</reference>
<dbReference type="OMA" id="FGMEHYF"/>
<accession>C1E484</accession>
<evidence type="ECO:0000256" key="1">
    <source>
        <dbReference type="SAM" id="Coils"/>
    </source>
</evidence>
<dbReference type="Proteomes" id="UP000002009">
    <property type="component" value="Chromosome 4"/>
</dbReference>
<dbReference type="RefSeq" id="XP_002501421.1">
    <property type="nucleotide sequence ID" value="XM_002501375.1"/>
</dbReference>
<dbReference type="OrthoDB" id="5561579at2759"/>
<dbReference type="InParanoid" id="C1E484"/>
<keyword evidence="1" id="KW-0175">Coiled coil</keyword>
<dbReference type="GeneID" id="8243098"/>
<sequence length="112" mass="12216">MEAYRRAFIQTGSLAPLKHVMAGVFVMAFGMEHYFHHKYHSHAEGAHDHKEAEVDMTKVDAALPAAAAAAMAEKPLPADMDALTAEIKSLRAEIGTLRAGMREAAEEANKKK</sequence>
<feature type="coiled-coil region" evidence="1">
    <location>
        <begin position="80"/>
        <end position="107"/>
    </location>
</feature>
<name>C1E484_MICCC</name>
<dbReference type="KEGG" id="mis:MICPUN_57946"/>
<keyword evidence="3" id="KW-1185">Reference proteome</keyword>
<protein>
    <submittedName>
        <fullName evidence="2">Uncharacterized protein</fullName>
    </submittedName>
</protein>
<evidence type="ECO:0000313" key="2">
    <source>
        <dbReference type="EMBL" id="ACO62679.1"/>
    </source>
</evidence>
<evidence type="ECO:0000313" key="3">
    <source>
        <dbReference type="Proteomes" id="UP000002009"/>
    </source>
</evidence>
<proteinExistence type="predicted"/>
<dbReference type="AlphaFoldDB" id="C1E484"/>
<dbReference type="EMBL" id="CP001325">
    <property type="protein sequence ID" value="ACO62679.1"/>
    <property type="molecule type" value="Genomic_DNA"/>
</dbReference>